<dbReference type="PROSITE" id="PS00622">
    <property type="entry name" value="HTH_LUXR_1"/>
    <property type="match status" value="1"/>
</dbReference>
<dbReference type="PANTHER" id="PTHR44688">
    <property type="entry name" value="DNA-BINDING TRANSCRIPTIONAL ACTIVATOR DEVR_DOSR"/>
    <property type="match status" value="1"/>
</dbReference>
<dbReference type="CDD" id="cd06170">
    <property type="entry name" value="LuxR_C_like"/>
    <property type="match status" value="1"/>
</dbReference>
<keyword evidence="1" id="KW-0805">Transcription regulation</keyword>
<organism evidence="4 5">
    <name type="scientific">Streptomyces lavendulae subsp. lavendulae</name>
    <dbReference type="NCBI Taxonomy" id="58340"/>
    <lineage>
        <taxon>Bacteria</taxon>
        <taxon>Bacillati</taxon>
        <taxon>Actinomycetota</taxon>
        <taxon>Actinomycetes</taxon>
        <taxon>Kitasatosporales</taxon>
        <taxon>Streptomycetaceae</taxon>
        <taxon>Streptomyces</taxon>
    </lineage>
</organism>
<dbReference type="SUPFAM" id="SSF46894">
    <property type="entry name" value="C-terminal effector domain of the bipartite response regulators"/>
    <property type="match status" value="1"/>
</dbReference>
<dbReference type="PANTHER" id="PTHR44688:SF16">
    <property type="entry name" value="DNA-BINDING TRANSCRIPTIONAL ACTIVATOR DEVR_DOSR"/>
    <property type="match status" value="1"/>
</dbReference>
<dbReference type="PRINTS" id="PR00038">
    <property type="entry name" value="HTHLUXR"/>
</dbReference>
<evidence type="ECO:0000313" key="4">
    <source>
        <dbReference type="EMBL" id="ATZ28967.1"/>
    </source>
</evidence>
<keyword evidence="3" id="KW-0804">Transcription</keyword>
<dbReference type="PROSITE" id="PS50043">
    <property type="entry name" value="HTH_LUXR_2"/>
    <property type="match status" value="1"/>
</dbReference>
<evidence type="ECO:0000256" key="3">
    <source>
        <dbReference type="ARBA" id="ARBA00023163"/>
    </source>
</evidence>
<evidence type="ECO:0000256" key="2">
    <source>
        <dbReference type="ARBA" id="ARBA00023125"/>
    </source>
</evidence>
<accession>A0A2K8PQE4</accession>
<dbReference type="AlphaFoldDB" id="A0A2K8PQE4"/>
<reference evidence="4 5" key="1">
    <citation type="submission" date="2017-11" db="EMBL/GenBank/DDBJ databases">
        <title>Complete genome sequence of Streptomyces lavendulae subsp. lavendulae CCM 3239 (formerly 'Streptomyces aureofaciens CCM 3239'), the producer of the angucycline-type antibiotic auricin.</title>
        <authorList>
            <person name="Busche T."/>
            <person name="Novakova R."/>
            <person name="Al'Dilaimi A."/>
            <person name="Homerova D."/>
            <person name="Feckova L."/>
            <person name="Rezuchova B."/>
            <person name="Mingyar E."/>
            <person name="Csolleiova D."/>
            <person name="Bekeova C."/>
            <person name="Winkler A."/>
            <person name="Sevcikova B."/>
            <person name="Kalinowski J."/>
            <person name="Kormanec J."/>
            <person name="Ruckert C."/>
        </authorList>
    </citation>
    <scope>NUCLEOTIDE SEQUENCE [LARGE SCALE GENOMIC DNA]</scope>
    <source>
        <strain evidence="4 5">CCM 3239</strain>
    </source>
</reference>
<name>A0A2K8PQE4_STRLA</name>
<dbReference type="OrthoDB" id="9815744at2"/>
<dbReference type="GeneID" id="49388168"/>
<dbReference type="Gene3D" id="1.10.10.10">
    <property type="entry name" value="Winged helix-like DNA-binding domain superfamily/Winged helix DNA-binding domain"/>
    <property type="match status" value="1"/>
</dbReference>
<dbReference type="InterPro" id="IPR000792">
    <property type="entry name" value="Tscrpt_reg_LuxR_C"/>
</dbReference>
<gene>
    <name evidence="4" type="ORF">SLAV_35995</name>
</gene>
<dbReference type="KEGG" id="slx:SLAV_35995"/>
<dbReference type="InterPro" id="IPR036388">
    <property type="entry name" value="WH-like_DNA-bd_sf"/>
</dbReference>
<keyword evidence="5" id="KW-1185">Reference proteome</keyword>
<evidence type="ECO:0000313" key="5">
    <source>
        <dbReference type="Proteomes" id="UP000231791"/>
    </source>
</evidence>
<dbReference type="GO" id="GO:0006355">
    <property type="term" value="P:regulation of DNA-templated transcription"/>
    <property type="evidence" value="ECO:0007669"/>
    <property type="project" value="InterPro"/>
</dbReference>
<proteinExistence type="predicted"/>
<evidence type="ECO:0000256" key="1">
    <source>
        <dbReference type="ARBA" id="ARBA00023015"/>
    </source>
</evidence>
<keyword evidence="2" id="KW-0238">DNA-binding</keyword>
<dbReference type="InterPro" id="IPR016032">
    <property type="entry name" value="Sig_transdc_resp-reg_C-effctor"/>
</dbReference>
<dbReference type="RefSeq" id="WP_030237080.1">
    <property type="nucleotide sequence ID" value="NZ_BSRP01000035.1"/>
</dbReference>
<dbReference type="GO" id="GO:0003677">
    <property type="term" value="F:DNA binding"/>
    <property type="evidence" value="ECO:0007669"/>
    <property type="project" value="UniProtKB-KW"/>
</dbReference>
<dbReference type="Pfam" id="PF00196">
    <property type="entry name" value="GerE"/>
    <property type="match status" value="1"/>
</dbReference>
<dbReference type="EMBL" id="CP024985">
    <property type="protein sequence ID" value="ATZ28967.1"/>
    <property type="molecule type" value="Genomic_DNA"/>
</dbReference>
<dbReference type="Proteomes" id="UP000231791">
    <property type="component" value="Chromosome"/>
</dbReference>
<protein>
    <submittedName>
        <fullName evidence="4">Bacterial regulatory protein, LuxR family</fullName>
    </submittedName>
</protein>
<sequence>MALTFFDAGRLARDLYAAARHDAGTGGRGAGISRVLAPLLPHDGLSLVATDPATGLGLGSFSFWHEYAPSLVTDLVMHRYRGGDPCRPAALAGLATPATVVGPPGEGPADPRVREILTANGAGSELRLLLRDRHGVWGSLGLLRCAGACPFDRDDLQRAARIGPALVTALRRYVTEGPLFPVAPALPAGVVTVGPDHTISAVSPQAREWLDRLSSPSGHAFPEWIPDAFLVALSLAARSRAHDADAWVPVVCVPPVVCGRWMTFQGQPLDADADGDVALVLQGAAGDLVMPSFCAWYGITPRERATLRELRTGAAVKQIARRLDLSPYTVNDHLKALFRKTGADGRDELIAALTR</sequence>
<dbReference type="SMART" id="SM00421">
    <property type="entry name" value="HTH_LUXR"/>
    <property type="match status" value="1"/>
</dbReference>